<dbReference type="RefSeq" id="WP_141171303.1">
    <property type="nucleotide sequence ID" value="NZ_CP041185.1"/>
</dbReference>
<dbReference type="OrthoDB" id="9763697at2"/>
<dbReference type="EMBL" id="CP041185">
    <property type="protein sequence ID" value="QDG72264.1"/>
    <property type="molecule type" value="Genomic_DNA"/>
</dbReference>
<protein>
    <submittedName>
        <fullName evidence="1">Uncharacterized protein</fullName>
    </submittedName>
</protein>
<organism evidence="1 2">
    <name type="scientific">Janthinobacterium tructae</name>
    <dbReference type="NCBI Taxonomy" id="2590869"/>
    <lineage>
        <taxon>Bacteria</taxon>
        <taxon>Pseudomonadati</taxon>
        <taxon>Pseudomonadota</taxon>
        <taxon>Betaproteobacteria</taxon>
        <taxon>Burkholderiales</taxon>
        <taxon>Oxalobacteraceae</taxon>
        <taxon>Janthinobacterium</taxon>
    </lineage>
</organism>
<gene>
    <name evidence="1" type="ORF">FJQ89_19010</name>
</gene>
<evidence type="ECO:0000313" key="2">
    <source>
        <dbReference type="Proteomes" id="UP000316665"/>
    </source>
</evidence>
<name>A0A4Y6RII3_9BURK</name>
<sequence length="239" mass="25560">MMANEVSLDDVRHLTEQHYQSFLQARLAGAKALARLDAAMLARHALLPMPMTLRELALLPQLRDASLLALASSPHSAHWSRDDIGDTDPAQMLADDAAYADFSRRILEEAARHLEAIHAGQLPYVADAAFATADTGILARAARVASYRDDGWFAPVIATLLPQACVAPGTAKSAPSQSLSMALGHGVETIPTQAGVQALRTALDQVRHAGIRKKLERNLKPAEKALRARSALAGLIAVS</sequence>
<dbReference type="KEGG" id="jas:FJQ89_19010"/>
<accession>A0A4Y6RII3</accession>
<keyword evidence="2" id="KW-1185">Reference proteome</keyword>
<dbReference type="Proteomes" id="UP000316665">
    <property type="component" value="Chromosome"/>
</dbReference>
<reference evidence="1 2" key="1">
    <citation type="submission" date="2019-06" db="EMBL/GenBank/DDBJ databases">
        <title>Complete genome sequence of Janthinobacterium sp. SNU WT3 isolated from diseased rainbow trout.</title>
        <authorList>
            <person name="Oh W.T."/>
            <person name="Park S.C."/>
        </authorList>
    </citation>
    <scope>NUCLEOTIDE SEQUENCE [LARGE SCALE GENOMIC DNA]</scope>
    <source>
        <strain evidence="1 2">SNU WT3</strain>
    </source>
</reference>
<proteinExistence type="predicted"/>
<evidence type="ECO:0000313" key="1">
    <source>
        <dbReference type="EMBL" id="QDG72264.1"/>
    </source>
</evidence>
<dbReference type="AlphaFoldDB" id="A0A4Y6RII3"/>